<evidence type="ECO:0000313" key="1">
    <source>
        <dbReference type="EMBL" id="CAG9575496.1"/>
    </source>
</evidence>
<keyword evidence="2" id="KW-1185">Reference proteome</keyword>
<dbReference type="Gene3D" id="1.25.40.970">
    <property type="match status" value="1"/>
</dbReference>
<dbReference type="Gene3D" id="1.25.40.10">
    <property type="entry name" value="Tetratricopeptide repeat domain"/>
    <property type="match status" value="1"/>
</dbReference>
<reference evidence="1" key="1">
    <citation type="submission" date="2021-09" db="EMBL/GenBank/DDBJ databases">
        <authorList>
            <person name="Martin H S."/>
        </authorList>
    </citation>
    <scope>NUCLEOTIDE SEQUENCE</scope>
</reference>
<evidence type="ECO:0000313" key="2">
    <source>
        <dbReference type="Proteomes" id="UP000789524"/>
    </source>
</evidence>
<organism evidence="1 2">
    <name type="scientific">Danaus chrysippus</name>
    <name type="common">African queen</name>
    <dbReference type="NCBI Taxonomy" id="151541"/>
    <lineage>
        <taxon>Eukaryota</taxon>
        <taxon>Metazoa</taxon>
        <taxon>Ecdysozoa</taxon>
        <taxon>Arthropoda</taxon>
        <taxon>Hexapoda</taxon>
        <taxon>Insecta</taxon>
        <taxon>Pterygota</taxon>
        <taxon>Neoptera</taxon>
        <taxon>Endopterygota</taxon>
        <taxon>Lepidoptera</taxon>
        <taxon>Glossata</taxon>
        <taxon>Ditrysia</taxon>
        <taxon>Papilionoidea</taxon>
        <taxon>Nymphalidae</taxon>
        <taxon>Danainae</taxon>
        <taxon>Danaini</taxon>
        <taxon>Danaina</taxon>
        <taxon>Danaus</taxon>
        <taxon>Anosia</taxon>
    </lineage>
</organism>
<gene>
    <name evidence="1" type="ORF">DCHRY22_LOCUS11380</name>
</gene>
<sequence length="131" mass="15088">MIFLTSPLDVDICKHCLGKQEGVLHPLNVMYAQTLDNAFDALILVQLWEQACVYAEKLIPCFRFYYGELHPLLGLLHIKYGKILLYKMNLAGALEQFKCAEKIIKITHGEKHPLYKNHLLPLMYQAIVESE</sequence>
<accession>A0A8J2QWZ2</accession>
<dbReference type="AlphaFoldDB" id="A0A8J2QWZ2"/>
<dbReference type="Proteomes" id="UP000789524">
    <property type="component" value="Unassembled WGS sequence"/>
</dbReference>
<dbReference type="OrthoDB" id="265717at2759"/>
<comment type="caution">
    <text evidence="1">The sequence shown here is derived from an EMBL/GenBank/DDBJ whole genome shotgun (WGS) entry which is preliminary data.</text>
</comment>
<dbReference type="InterPro" id="IPR011990">
    <property type="entry name" value="TPR-like_helical_dom_sf"/>
</dbReference>
<proteinExistence type="predicted"/>
<protein>
    <submittedName>
        <fullName evidence="1">(African queen) hypothetical protein</fullName>
    </submittedName>
</protein>
<dbReference type="EMBL" id="CAKASE010000074">
    <property type="protein sequence ID" value="CAG9575496.1"/>
    <property type="molecule type" value="Genomic_DNA"/>
</dbReference>
<name>A0A8J2QWZ2_9NEOP</name>